<gene>
    <name evidence="6" type="ORF">SAMN05421720_101551</name>
</gene>
<dbReference type="PANTHER" id="PTHR42788">
    <property type="entry name" value="TAURINE IMPORT ATP-BINDING PROTEIN-RELATED"/>
    <property type="match status" value="1"/>
</dbReference>
<proteinExistence type="inferred from homology"/>
<evidence type="ECO:0000256" key="1">
    <source>
        <dbReference type="ARBA" id="ARBA00005417"/>
    </source>
</evidence>
<dbReference type="SUPFAM" id="SSF52540">
    <property type="entry name" value="P-loop containing nucleoside triphosphate hydrolases"/>
    <property type="match status" value="1"/>
</dbReference>
<name>A0A1G6XLU7_9PROT</name>
<dbReference type="STRING" id="69960.SAMN05421720_101551"/>
<evidence type="ECO:0000256" key="2">
    <source>
        <dbReference type="ARBA" id="ARBA00022448"/>
    </source>
</evidence>
<dbReference type="GO" id="GO:0016887">
    <property type="term" value="F:ATP hydrolysis activity"/>
    <property type="evidence" value="ECO:0007669"/>
    <property type="project" value="InterPro"/>
</dbReference>
<dbReference type="InterPro" id="IPR027417">
    <property type="entry name" value="P-loop_NTPase"/>
</dbReference>
<evidence type="ECO:0000313" key="6">
    <source>
        <dbReference type="EMBL" id="SDD79168.1"/>
    </source>
</evidence>
<evidence type="ECO:0000256" key="3">
    <source>
        <dbReference type="ARBA" id="ARBA00022741"/>
    </source>
</evidence>
<dbReference type="InterPro" id="IPR050166">
    <property type="entry name" value="ABC_transporter_ATP-bind"/>
</dbReference>
<comment type="similarity">
    <text evidence="1">Belongs to the ABC transporter superfamily.</text>
</comment>
<dbReference type="PROSITE" id="PS50893">
    <property type="entry name" value="ABC_TRANSPORTER_2"/>
    <property type="match status" value="1"/>
</dbReference>
<evidence type="ECO:0000259" key="5">
    <source>
        <dbReference type="PROSITE" id="PS50893"/>
    </source>
</evidence>
<evidence type="ECO:0000313" key="7">
    <source>
        <dbReference type="Proteomes" id="UP000199412"/>
    </source>
</evidence>
<organism evidence="6 7">
    <name type="scientific">Rhodospira trueperi</name>
    <dbReference type="NCBI Taxonomy" id="69960"/>
    <lineage>
        <taxon>Bacteria</taxon>
        <taxon>Pseudomonadati</taxon>
        <taxon>Pseudomonadota</taxon>
        <taxon>Alphaproteobacteria</taxon>
        <taxon>Rhodospirillales</taxon>
        <taxon>Rhodospirillaceae</taxon>
        <taxon>Rhodospira</taxon>
    </lineage>
</organism>
<dbReference type="InterPro" id="IPR003593">
    <property type="entry name" value="AAA+_ATPase"/>
</dbReference>
<protein>
    <submittedName>
        <fullName evidence="6">Putative hydroxymethylpyrimidine transport system ATP-binding protein</fullName>
    </submittedName>
</protein>
<keyword evidence="3" id="KW-0547">Nucleotide-binding</keyword>
<keyword evidence="7" id="KW-1185">Reference proteome</keyword>
<dbReference type="Gene3D" id="3.40.50.300">
    <property type="entry name" value="P-loop containing nucleotide triphosphate hydrolases"/>
    <property type="match status" value="1"/>
</dbReference>
<dbReference type="PROSITE" id="PS00211">
    <property type="entry name" value="ABC_TRANSPORTER_1"/>
    <property type="match status" value="1"/>
</dbReference>
<dbReference type="Pfam" id="PF00005">
    <property type="entry name" value="ABC_tran"/>
    <property type="match status" value="1"/>
</dbReference>
<sequence length="270" mass="28500">MTPDGQSTTDHFSDPTAQAGAGLGVRLSGAHLSYDDTRLFDDLSLTLTAGRMTVLLGPSGVGKSTVLRLLAGLEDGAHARATIRCDDGGPLTGRVAYMAQRDSLLPWASVLDNAVLGARLRGEPLGPARDRARALLAEVGLGDRLVDRPGALSGGMRQRVSLARALMEDRPVVLMDEPFSALDFLTRLRLQDLTARLLAGRTVLLVTHDPLEALRMGHAVHVLHGRPATLDEALVPPGAPPRDPTDRDVLALQGELLHRLTGAGHGGAVA</sequence>
<dbReference type="GO" id="GO:0005524">
    <property type="term" value="F:ATP binding"/>
    <property type="evidence" value="ECO:0007669"/>
    <property type="project" value="UniProtKB-KW"/>
</dbReference>
<dbReference type="RefSeq" id="WP_092781656.1">
    <property type="nucleotide sequence ID" value="NZ_FNAP01000001.1"/>
</dbReference>
<keyword evidence="4 6" id="KW-0067">ATP-binding</keyword>
<reference evidence="6 7" key="1">
    <citation type="submission" date="2016-10" db="EMBL/GenBank/DDBJ databases">
        <authorList>
            <person name="de Groot N.N."/>
        </authorList>
    </citation>
    <scope>NUCLEOTIDE SEQUENCE [LARGE SCALE GENOMIC DNA]</scope>
    <source>
        <strain evidence="6 7">ATCC 700224</strain>
    </source>
</reference>
<keyword evidence="2" id="KW-0813">Transport</keyword>
<dbReference type="SMART" id="SM00382">
    <property type="entry name" value="AAA"/>
    <property type="match status" value="1"/>
</dbReference>
<dbReference type="InterPro" id="IPR003439">
    <property type="entry name" value="ABC_transporter-like_ATP-bd"/>
</dbReference>
<dbReference type="AlphaFoldDB" id="A0A1G6XLU7"/>
<dbReference type="Proteomes" id="UP000199412">
    <property type="component" value="Unassembled WGS sequence"/>
</dbReference>
<feature type="domain" description="ABC transporter" evidence="5">
    <location>
        <begin position="25"/>
        <end position="250"/>
    </location>
</feature>
<evidence type="ECO:0000256" key="4">
    <source>
        <dbReference type="ARBA" id="ARBA00022840"/>
    </source>
</evidence>
<dbReference type="PANTHER" id="PTHR42788:SF19">
    <property type="entry name" value="ALIPHATIC SULFONATES IMPORT ATP-BINDING PROTEIN SSUB 2"/>
    <property type="match status" value="1"/>
</dbReference>
<accession>A0A1G6XLU7</accession>
<dbReference type="InterPro" id="IPR017871">
    <property type="entry name" value="ABC_transporter-like_CS"/>
</dbReference>
<dbReference type="OrthoDB" id="8016555at2"/>
<dbReference type="EMBL" id="FNAP01000001">
    <property type="protein sequence ID" value="SDD79168.1"/>
    <property type="molecule type" value="Genomic_DNA"/>
</dbReference>